<evidence type="ECO:0000256" key="1">
    <source>
        <dbReference type="SAM" id="MobiDB-lite"/>
    </source>
</evidence>
<comment type="caution">
    <text evidence="2">The sequence shown here is derived from an EMBL/GenBank/DDBJ whole genome shotgun (WGS) entry which is preliminary data.</text>
</comment>
<evidence type="ECO:0000313" key="3">
    <source>
        <dbReference type="Proteomes" id="UP000726737"/>
    </source>
</evidence>
<dbReference type="OrthoDB" id="2395649at2759"/>
<proteinExistence type="predicted"/>
<dbReference type="EMBL" id="JAAAJA010000395">
    <property type="protein sequence ID" value="KAG0254576.1"/>
    <property type="molecule type" value="Genomic_DNA"/>
</dbReference>
<accession>A0A9P6U113</accession>
<sequence length="1312" mass="147231">MAAALSDTSLPTVDDRNNNSSFDMPTMTSNISSLIPDKHNTLKTIHSPKFSTANSEFVKSVSIQFQDNDTNGPNDPPNKQNQKDLTLVIIPIDSTSKSAFITDNRDEPSIAGASDSDDQNVDEMNREEHIAKGLFRLQHGYTAEEYALACSCNVDDDVLDDVQGLTFIHRPHTDNLALLLEQLRTMQSATSTVQLQDPASLNIALQKCERVFAHHQRFDQFLKTEPTLEAVLVALYHLIISCTKDTVELIEGWAIVYHTLCEIVHTVAASQTASIHSPRARRSLFAKKSKVIQHSFEPEVVHHYLHVCANWSAQIKSFEHHARFYQTMAGRATAFSLINEITTVNKYYDRHIRSTFEEAQIEFLNTKQLSQLNSQIDYSNLYKQLPKQNALTTAEERKAHQPCPLFTRQKIGKRRLIREGRLFEFVPSFASSTASTKKKRSAPPTPKEYRLIVSSDMIYLCEVVIEPSSGSGSNDSKEKRTKGPCHKSLLLIHEPVLVIDAQISSTPDVVYPPVIQKDIVMVCFYNETSYILQAESSEERDAWVECARQLNIEQPKPTDACREQDDSEELQLSKSSLSIGPVGKIKGSRQSLLRRLKTFRRSSANLTESTGTISEINPDQLTRTEEEERARRMELGQPSLWEVRRLPLDLGVIPPLEHPIPFRKSHLYDINVKIVDLTTGKAASGEFGMGIEDRAAYFRDECALFAVLRPARLIPYNDIDRTRDDFFLCGKRRVKGEVMYVEPPSITDFYARSWLHPDMHIEFNPEERSVMIAKMYCIYCSTTEIVSEFQKYYHWLMDNARISPDNTFLCMDYRSHPLRVSKRIEKAASAIVALIDENKVLEAGRKFTEMGECHVEFRRMSNAPDALSVGFYNPATRRDMAMGVMVFDKNKVKATASGLGLNAITALGVSNGMVRVSTTEMSLTLWQTDARTRPTFVKGQRIYETVKTKSLDVFKLVGPREVLDELEDFIRVRMGTDCKARDIKETMKLAEMAFQDQVMDAPGEEENVDQTLSKSRGAANGSGFSYGHRSECLETVLEENEEQGEEEPSCQQYTQGLDDMSVSTATFHFKSKEALGLIEKKQQALAASELSSCDRAEKIPMLEIEASAFNELSSEDNLSAFLYIVSKSQAKGDYADKDNIGTNDKLHGNNNISDIDINSSSAPQTAIQESEEEEFVLPSVKDLTRFWARATSAMTLARSASKNNAGSAATLMGSTALIVGPVSSTSFSSSSNHEWSKIESGTDTTSTTDIITKIKECTPSSSQGIIQTSEITLEGPLVEDRNRDVEPGVDVDHHLPVKDLKERWEQIHRLGV</sequence>
<evidence type="ECO:0008006" key="4">
    <source>
        <dbReference type="Google" id="ProtNLM"/>
    </source>
</evidence>
<protein>
    <recommendedName>
        <fullName evidence="4">PH domain-containing protein</fullName>
    </recommendedName>
</protein>
<feature type="region of interest" description="Disordered" evidence="1">
    <location>
        <begin position="1"/>
        <end position="25"/>
    </location>
</feature>
<gene>
    <name evidence="2" type="ORF">BG011_005652</name>
</gene>
<evidence type="ECO:0000313" key="2">
    <source>
        <dbReference type="EMBL" id="KAG0254576.1"/>
    </source>
</evidence>
<organism evidence="2 3">
    <name type="scientific">Mortierella polycephala</name>
    <dbReference type="NCBI Taxonomy" id="41804"/>
    <lineage>
        <taxon>Eukaryota</taxon>
        <taxon>Fungi</taxon>
        <taxon>Fungi incertae sedis</taxon>
        <taxon>Mucoromycota</taxon>
        <taxon>Mortierellomycotina</taxon>
        <taxon>Mortierellomycetes</taxon>
        <taxon>Mortierellales</taxon>
        <taxon>Mortierellaceae</taxon>
        <taxon>Mortierella</taxon>
    </lineage>
</organism>
<keyword evidence="3" id="KW-1185">Reference proteome</keyword>
<feature type="compositionally biased region" description="Polar residues" evidence="1">
    <location>
        <begin position="1"/>
        <end position="11"/>
    </location>
</feature>
<dbReference type="Proteomes" id="UP000726737">
    <property type="component" value="Unassembled WGS sequence"/>
</dbReference>
<name>A0A9P6U113_9FUNG</name>
<reference evidence="2" key="1">
    <citation type="journal article" date="2020" name="Fungal Divers.">
        <title>Resolving the Mortierellaceae phylogeny through synthesis of multi-gene phylogenetics and phylogenomics.</title>
        <authorList>
            <person name="Vandepol N."/>
            <person name="Liber J."/>
            <person name="Desiro A."/>
            <person name="Na H."/>
            <person name="Kennedy M."/>
            <person name="Barry K."/>
            <person name="Grigoriev I.V."/>
            <person name="Miller A.N."/>
            <person name="O'Donnell K."/>
            <person name="Stajich J.E."/>
            <person name="Bonito G."/>
        </authorList>
    </citation>
    <scope>NUCLEOTIDE SEQUENCE</scope>
    <source>
        <strain evidence="2">KOD948</strain>
    </source>
</reference>